<gene>
    <name evidence="1" type="ORF">FRC53_01815</name>
</gene>
<comment type="caution">
    <text evidence="1">The sequence shown here is derived from an EMBL/GenBank/DDBJ whole genome shotgun (WGS) entry which is preliminary data.</text>
</comment>
<proteinExistence type="predicted"/>
<sequence length="66" mass="7408">MPLRGISGAGAPRGNPKLNAKQQLISYKLAMNGDLRGFKLETNGDLRERPVLWAFQHHTPNAFHLR</sequence>
<dbReference type="Proteomes" id="UP000473648">
    <property type="component" value="Unassembled WGS sequence"/>
</dbReference>
<protein>
    <submittedName>
        <fullName evidence="1">Uncharacterized protein</fullName>
    </submittedName>
</protein>
<evidence type="ECO:0000313" key="1">
    <source>
        <dbReference type="EMBL" id="MQM72172.1"/>
    </source>
</evidence>
<keyword evidence="2" id="KW-1185">Reference proteome</keyword>
<accession>A0A6L5GQ42</accession>
<reference evidence="1" key="1">
    <citation type="journal article" date="2020" name="Appl. Environ. Microbiol.">
        <title>Medium-Chain Fatty Acid Synthesis by 'Candidatus Weimeria bifida' gen. nov., sp. nov., and 'Candidatus Pseudoramibacter fermentans' sp. nov.</title>
        <authorList>
            <person name="Scarborough M.J."/>
            <person name="Myers K.S."/>
            <person name="Donohue T.J."/>
            <person name="Noguera D.R."/>
        </authorList>
    </citation>
    <scope>NUCLEOTIDE SEQUENCE</scope>
    <source>
        <strain evidence="1">EUB1.1</strain>
    </source>
</reference>
<organism evidence="1 2">
    <name type="scientific">Candidatus Pseudoramibacter fermentans</name>
    <dbReference type="NCBI Taxonomy" id="2594427"/>
    <lineage>
        <taxon>Bacteria</taxon>
        <taxon>Bacillati</taxon>
        <taxon>Bacillota</taxon>
        <taxon>Clostridia</taxon>
        <taxon>Eubacteriales</taxon>
        <taxon>Eubacteriaceae</taxon>
        <taxon>Pseudoramibacter</taxon>
    </lineage>
</organism>
<name>A0A6L5GQ42_9FIRM</name>
<dbReference type="AlphaFoldDB" id="A0A6L5GQ42"/>
<dbReference type="EMBL" id="VOGB01000003">
    <property type="protein sequence ID" value="MQM72172.1"/>
    <property type="molecule type" value="Genomic_DNA"/>
</dbReference>
<evidence type="ECO:0000313" key="2">
    <source>
        <dbReference type="Proteomes" id="UP000473648"/>
    </source>
</evidence>